<dbReference type="InterPro" id="IPR013653">
    <property type="entry name" value="GCN5-like_dom"/>
</dbReference>
<dbReference type="Proteomes" id="UP000630923">
    <property type="component" value="Unassembled WGS sequence"/>
</dbReference>
<accession>A0A919E5E3</accession>
<sequence length="231" mass="25393">MTNDTPMNRLIWHSLQTCHARFAEGSELALTFQEDVSPFIASKDDSAASLNALSQLVNSHPHRKFLLMQKDPIHLPDTVFTEKTDTGVQMILDGEASLNTRASSEIIPLTTSDAAEMLALATLTEPGPFFTRTHEMGNFCGIKRDGKLIAMAGERLKIPGMSEITAVCTHPDYRGQGLATHLIKHAAQQMQQRGETPFLHTYASNTGAISLYKHLGFRLRCDVNLAVITAC</sequence>
<dbReference type="PANTHER" id="PTHR43420">
    <property type="entry name" value="ACETYLTRANSFERASE"/>
    <property type="match status" value="1"/>
</dbReference>
<dbReference type="AlphaFoldDB" id="A0A919E5E3"/>
<feature type="domain" description="N-acetyltransferase" evidence="3">
    <location>
        <begin position="104"/>
        <end position="231"/>
    </location>
</feature>
<comment type="caution">
    <text evidence="4">The sequence shown here is derived from an EMBL/GenBank/DDBJ whole genome shotgun (WGS) entry which is preliminary data.</text>
</comment>
<keyword evidence="2" id="KW-0012">Acyltransferase</keyword>
<organism evidence="4 5">
    <name type="scientific">Kordiimonas sediminis</name>
    <dbReference type="NCBI Taxonomy" id="1735581"/>
    <lineage>
        <taxon>Bacteria</taxon>
        <taxon>Pseudomonadati</taxon>
        <taxon>Pseudomonadota</taxon>
        <taxon>Alphaproteobacteria</taxon>
        <taxon>Kordiimonadales</taxon>
        <taxon>Kordiimonadaceae</taxon>
        <taxon>Kordiimonas</taxon>
    </lineage>
</organism>
<dbReference type="InterPro" id="IPR000182">
    <property type="entry name" value="GNAT_dom"/>
</dbReference>
<keyword evidence="1" id="KW-0808">Transferase</keyword>
<reference evidence="4" key="2">
    <citation type="submission" date="2020-09" db="EMBL/GenBank/DDBJ databases">
        <authorList>
            <person name="Sun Q."/>
            <person name="Kim S."/>
        </authorList>
    </citation>
    <scope>NUCLEOTIDE SEQUENCE</scope>
    <source>
        <strain evidence="4">KCTC 42590</strain>
    </source>
</reference>
<dbReference type="PROSITE" id="PS51186">
    <property type="entry name" value="GNAT"/>
    <property type="match status" value="1"/>
</dbReference>
<evidence type="ECO:0000256" key="1">
    <source>
        <dbReference type="ARBA" id="ARBA00022679"/>
    </source>
</evidence>
<dbReference type="EMBL" id="BNCI01000001">
    <property type="protein sequence ID" value="GHF14603.1"/>
    <property type="molecule type" value="Genomic_DNA"/>
</dbReference>
<dbReference type="PANTHER" id="PTHR43420:SF3">
    <property type="entry name" value="N-ACETYLTRANSFERASE DOMAIN-CONTAINING PROTEIN"/>
    <property type="match status" value="1"/>
</dbReference>
<evidence type="ECO:0000259" key="3">
    <source>
        <dbReference type="PROSITE" id="PS51186"/>
    </source>
</evidence>
<evidence type="ECO:0000313" key="5">
    <source>
        <dbReference type="Proteomes" id="UP000630923"/>
    </source>
</evidence>
<dbReference type="InterPro" id="IPR050680">
    <property type="entry name" value="YpeA/RimI_acetyltransf"/>
</dbReference>
<dbReference type="RefSeq" id="WP_191250054.1">
    <property type="nucleotide sequence ID" value="NZ_BNCI01000001.1"/>
</dbReference>
<dbReference type="SUPFAM" id="SSF55729">
    <property type="entry name" value="Acyl-CoA N-acyltransferases (Nat)"/>
    <property type="match status" value="1"/>
</dbReference>
<dbReference type="GO" id="GO:0016747">
    <property type="term" value="F:acyltransferase activity, transferring groups other than amino-acyl groups"/>
    <property type="evidence" value="ECO:0007669"/>
    <property type="project" value="InterPro"/>
</dbReference>
<dbReference type="Pfam" id="PF08445">
    <property type="entry name" value="FR47"/>
    <property type="match status" value="1"/>
</dbReference>
<evidence type="ECO:0000313" key="4">
    <source>
        <dbReference type="EMBL" id="GHF14603.1"/>
    </source>
</evidence>
<keyword evidence="5" id="KW-1185">Reference proteome</keyword>
<protein>
    <submittedName>
        <fullName evidence="4">GNAT family N-acetyltransferase</fullName>
    </submittedName>
</protein>
<dbReference type="InterPro" id="IPR016181">
    <property type="entry name" value="Acyl_CoA_acyltransferase"/>
</dbReference>
<gene>
    <name evidence="4" type="ORF">GCM10017044_05880</name>
</gene>
<dbReference type="Gene3D" id="3.40.630.30">
    <property type="match status" value="1"/>
</dbReference>
<name>A0A919E5E3_9PROT</name>
<dbReference type="CDD" id="cd04301">
    <property type="entry name" value="NAT_SF"/>
    <property type="match status" value="1"/>
</dbReference>
<evidence type="ECO:0000256" key="2">
    <source>
        <dbReference type="ARBA" id="ARBA00023315"/>
    </source>
</evidence>
<proteinExistence type="predicted"/>
<reference evidence="4" key="1">
    <citation type="journal article" date="2014" name="Int. J. Syst. Evol. Microbiol.">
        <title>Complete genome sequence of Corynebacterium casei LMG S-19264T (=DSM 44701T), isolated from a smear-ripened cheese.</title>
        <authorList>
            <consortium name="US DOE Joint Genome Institute (JGI-PGF)"/>
            <person name="Walter F."/>
            <person name="Albersmeier A."/>
            <person name="Kalinowski J."/>
            <person name="Ruckert C."/>
        </authorList>
    </citation>
    <scope>NUCLEOTIDE SEQUENCE</scope>
    <source>
        <strain evidence="4">KCTC 42590</strain>
    </source>
</reference>